<keyword evidence="2" id="KW-1185">Reference proteome</keyword>
<sequence>MLQKFVIPDFVGELGFPCGYRHRIALDKRRFPCVPYCAAMMVFQRHKQRVIFQPIFLLLAKCLKLLPLLVRRDFLKVAIRGFEQTGFAFNHRAVIHAMLIEGRVLCFIFRKPARFDKLF</sequence>
<accession>A0A0S6VP88</accession>
<protein>
    <submittedName>
        <fullName evidence="1">Uncharacterized protein</fullName>
    </submittedName>
</protein>
<name>A0A0S6VP88_9BACT</name>
<organism evidence="1 2">
    <name type="scientific">Candidatus Moduliflexus flocculans</name>
    <dbReference type="NCBI Taxonomy" id="1499966"/>
    <lineage>
        <taxon>Bacteria</taxon>
        <taxon>Candidatus Moduliflexota</taxon>
        <taxon>Candidatus Moduliflexia</taxon>
        <taxon>Candidatus Moduliflexales</taxon>
        <taxon>Candidatus Moduliflexaceae</taxon>
    </lineage>
</organism>
<reference evidence="1 2" key="1">
    <citation type="journal article" date="2015" name="PeerJ">
        <title>First genomic representation of candidate bacterial phylum KSB3 points to enhanced environmental sensing as a trigger of wastewater bulking.</title>
        <authorList>
            <person name="Sekiguchi Y."/>
            <person name="Ohashi A."/>
            <person name="Parks D.H."/>
            <person name="Yamauchi T."/>
            <person name="Tyson G.W."/>
            <person name="Hugenholtz P."/>
        </authorList>
    </citation>
    <scope>NUCLEOTIDE SEQUENCE [LARGE SCALE GENOMIC DNA]</scope>
</reference>
<gene>
    <name evidence="1" type="ORF">U14_00037</name>
</gene>
<dbReference type="AlphaFoldDB" id="A0A0S6VP88"/>
<proteinExistence type="predicted"/>
<dbReference type="Proteomes" id="UP000030700">
    <property type="component" value="Unassembled WGS sequence"/>
</dbReference>
<evidence type="ECO:0000313" key="2">
    <source>
        <dbReference type="Proteomes" id="UP000030700"/>
    </source>
</evidence>
<dbReference type="EMBL" id="DF820455">
    <property type="protein sequence ID" value="GAK48826.1"/>
    <property type="molecule type" value="Genomic_DNA"/>
</dbReference>
<dbReference type="HOGENOM" id="CLU_2056735_0_0_0"/>
<evidence type="ECO:0000313" key="1">
    <source>
        <dbReference type="EMBL" id="GAK48826.1"/>
    </source>
</evidence>